<dbReference type="AlphaFoldDB" id="R7UAA6"/>
<reference evidence="5" key="1">
    <citation type="submission" date="2012-12" db="EMBL/GenBank/DDBJ databases">
        <authorList>
            <person name="Hellsten U."/>
            <person name="Grimwood J."/>
            <person name="Chapman J.A."/>
            <person name="Shapiro H."/>
            <person name="Aerts A."/>
            <person name="Otillar R.P."/>
            <person name="Terry A.Y."/>
            <person name="Boore J.L."/>
            <person name="Simakov O."/>
            <person name="Marletaz F."/>
            <person name="Cho S.-J."/>
            <person name="Edsinger-Gonzales E."/>
            <person name="Havlak P."/>
            <person name="Kuo D.-H."/>
            <person name="Larsson T."/>
            <person name="Lv J."/>
            <person name="Arendt D."/>
            <person name="Savage R."/>
            <person name="Osoegawa K."/>
            <person name="de Jong P."/>
            <person name="Lindberg D.R."/>
            <person name="Seaver E.C."/>
            <person name="Weisblat D.A."/>
            <person name="Putnam N.H."/>
            <person name="Grigoriev I.V."/>
            <person name="Rokhsar D.S."/>
        </authorList>
    </citation>
    <scope>NUCLEOTIDE SEQUENCE</scope>
    <source>
        <strain evidence="5">I ESC-2004</strain>
    </source>
</reference>
<keyword evidence="2" id="KW-1133">Transmembrane helix</keyword>
<dbReference type="OMA" id="NCHFANT"/>
<dbReference type="EMBL" id="KB303505">
    <property type="protein sequence ID" value="ELU03046.1"/>
    <property type="molecule type" value="Genomic_DNA"/>
</dbReference>
<dbReference type="Proteomes" id="UP000014760">
    <property type="component" value="Unassembled WGS sequence"/>
</dbReference>
<dbReference type="PANTHER" id="PTHR11319:SF35">
    <property type="entry name" value="OUTER MEMBRANE PROTEIN PMPC-RELATED"/>
    <property type="match status" value="1"/>
</dbReference>
<feature type="transmembrane region" description="Helical" evidence="2">
    <location>
        <begin position="1012"/>
        <end position="1033"/>
    </location>
</feature>
<feature type="transmembrane region" description="Helical" evidence="2">
    <location>
        <begin position="1214"/>
        <end position="1238"/>
    </location>
</feature>
<dbReference type="SUPFAM" id="SSF51126">
    <property type="entry name" value="Pectin lyase-like"/>
    <property type="match status" value="1"/>
</dbReference>
<dbReference type="EnsemblMetazoa" id="CapteT186776">
    <property type="protein sequence ID" value="CapteP186776"/>
    <property type="gene ID" value="CapteG186776"/>
</dbReference>
<feature type="transmembrane region" description="Helical" evidence="2">
    <location>
        <begin position="968"/>
        <end position="992"/>
    </location>
</feature>
<evidence type="ECO:0000256" key="2">
    <source>
        <dbReference type="SAM" id="Phobius"/>
    </source>
</evidence>
<dbReference type="HOGENOM" id="CLU_274323_0_0_1"/>
<feature type="transmembrane region" description="Helical" evidence="2">
    <location>
        <begin position="926"/>
        <end position="947"/>
    </location>
</feature>
<protein>
    <recommendedName>
        <fullName evidence="6">Right handed beta helix domain-containing protein</fullName>
    </recommendedName>
</protein>
<evidence type="ECO:0000313" key="3">
    <source>
        <dbReference type="EMBL" id="ELU03046.1"/>
    </source>
</evidence>
<dbReference type="Gene3D" id="2.160.20.10">
    <property type="entry name" value="Single-stranded right-handed beta-helix, Pectin lyase-like"/>
    <property type="match status" value="1"/>
</dbReference>
<dbReference type="PANTHER" id="PTHR11319">
    <property type="entry name" value="G PROTEIN-COUPLED RECEPTOR-RELATED"/>
    <property type="match status" value="1"/>
</dbReference>
<gene>
    <name evidence="3" type="ORF">CAPTEDRAFT_186776</name>
</gene>
<accession>R7UAA6</accession>
<evidence type="ECO:0000313" key="5">
    <source>
        <dbReference type="Proteomes" id="UP000014760"/>
    </source>
</evidence>
<evidence type="ECO:0000313" key="4">
    <source>
        <dbReference type="EnsemblMetazoa" id="CapteP186776"/>
    </source>
</evidence>
<dbReference type="InterPro" id="IPR012334">
    <property type="entry name" value="Pectin_lyas_fold"/>
</dbReference>
<feature type="transmembrane region" description="Helical" evidence="2">
    <location>
        <begin position="1162"/>
        <end position="1183"/>
    </location>
</feature>
<sequence>MDRSSIRPHEAEFFGIPRFVIGSQIQFSALFRANQLGFRLLSEELLLSIQKLNDSERGKDRRRMKKASLAEGSDHQWIVTSDEFKNCTSSGSTSWCSLDNIVNQVRDGDQILFQTKSMVPKALCSNVQGFFKMPGSIKLIGMNKDITIFRCPPESRKLSVMSKDPSSVFSVENIHFVNTTVEVGVASIKLSNCKLNNSQLLTMNVHPNDAEFEMHDTDWYGHVFCGSAGNCSASGTLQIRGNYSRVLVHKSVMLHAFINVELRSDCNVTIDGLHLSKVEELRPVSAGVIISLSLRSQTSKVVLKNSVLEHQYHYSPIDSVMNIYMGTFLVRLLDPWGAPLPPNNVSVDVNNVTFFNNERAMTFQGELTNIYVRNSRFVHNIAMNAGAGILLLTNKKLLIDNCNFTNNAAGHFRTSGVKPPGDYFRLQGDEVTIYSECCKGSITLIGKGGAIRAQKGEVTITNSVFRNNSARVLGGSLFVDRKQYMTIINSSFDNAMDRELASQQGDILYSSGNVRLKGVSFNITSANNYNPFLMHSGNIWSMQVLDVDINCPVGHRLRVMNTSAYKVISLRGLKRAYMLDQLSYFCESCPRFKYSVDRGSMIYRLDEGVRDYFTLMINGSSPTFKFHGTYVYNDITCTDCPYGADCNDILRSLPNFWGYPFNNGYKFQQCPKGYCCGAHPCPGPNSCAANRKGTLCGECIEGFTEALFSNVCLPNEVCGPMWIWPFFLGTGALYTLVLLFQKTIREFIFKWKNDALLSVFCCCKSKRKSVAILNGQSKPLMDGLSKSHCDDSSTNEEGVMYMTTLKKSEVLRNPYEQKPRELSEGFTNPSTEKEVVAEEDQPPLSPSHQPPPPPLTDIGAILLIIVLYYFQDAVLFDVKIANQTPEPRVRALMKKVLLGLFKFRLEIAHLIDHVCLLQGLSPWQKLISKAVLAPYIVFLFAVMYIVYKITRCCCSSKVDGSFITRLSNAFMLALLFLYQMLATTSFTLLNCVPIGDTNILFVDGSVECYSQWQYYVVAYAACSIVPFSFVLLMGPSLLEQNKVSLRTFFLSCIFPLPFVIHWLILKIMNQWMAERGRRKDENTNIPSETECVINVLQGPFRDITTRAIGPVCWAGVQMFRRLILVLLYTFINNSLIRLISMVFVSFLILLQHVYVQPYKDPIVNRAATASFAALLVLGGINLVRAGFDSAEYLPQGPNIDLVYYMRETENVLMFWLPLCIMCGIFSILAIKLLMLAYYKIRRIQ</sequence>
<feature type="transmembrane region" description="Helical" evidence="2">
    <location>
        <begin position="854"/>
        <end position="870"/>
    </location>
</feature>
<keyword evidence="5" id="KW-1185">Reference proteome</keyword>
<evidence type="ECO:0000256" key="1">
    <source>
        <dbReference type="SAM" id="MobiDB-lite"/>
    </source>
</evidence>
<proteinExistence type="predicted"/>
<dbReference type="OrthoDB" id="5956805at2759"/>
<name>R7UAA6_CAPTE</name>
<evidence type="ECO:0008006" key="6">
    <source>
        <dbReference type="Google" id="ProtNLM"/>
    </source>
</evidence>
<feature type="compositionally biased region" description="Pro residues" evidence="1">
    <location>
        <begin position="843"/>
        <end position="853"/>
    </location>
</feature>
<feature type="transmembrane region" description="Helical" evidence="2">
    <location>
        <begin position="1045"/>
        <end position="1065"/>
    </location>
</feature>
<reference evidence="3 5" key="2">
    <citation type="journal article" date="2013" name="Nature">
        <title>Insights into bilaterian evolution from three spiralian genomes.</title>
        <authorList>
            <person name="Simakov O."/>
            <person name="Marletaz F."/>
            <person name="Cho S.J."/>
            <person name="Edsinger-Gonzales E."/>
            <person name="Havlak P."/>
            <person name="Hellsten U."/>
            <person name="Kuo D.H."/>
            <person name="Larsson T."/>
            <person name="Lv J."/>
            <person name="Arendt D."/>
            <person name="Savage R."/>
            <person name="Osoegawa K."/>
            <person name="de Jong P."/>
            <person name="Grimwood J."/>
            <person name="Chapman J.A."/>
            <person name="Shapiro H."/>
            <person name="Aerts A."/>
            <person name="Otillar R.P."/>
            <person name="Terry A.Y."/>
            <person name="Boore J.L."/>
            <person name="Grigoriev I.V."/>
            <person name="Lindberg D.R."/>
            <person name="Seaver E.C."/>
            <person name="Weisblat D.A."/>
            <person name="Putnam N.H."/>
            <person name="Rokhsar D.S."/>
        </authorList>
    </citation>
    <scope>NUCLEOTIDE SEQUENCE</scope>
    <source>
        <strain evidence="3 5">I ESC-2004</strain>
    </source>
</reference>
<dbReference type="EMBL" id="AMQN01008586">
    <property type="status" value="NOT_ANNOTATED_CDS"/>
    <property type="molecule type" value="Genomic_DNA"/>
</dbReference>
<reference evidence="4" key="3">
    <citation type="submission" date="2015-06" db="UniProtKB">
        <authorList>
            <consortium name="EnsemblMetazoa"/>
        </authorList>
    </citation>
    <scope>IDENTIFICATION</scope>
</reference>
<feature type="region of interest" description="Disordered" evidence="1">
    <location>
        <begin position="817"/>
        <end position="853"/>
    </location>
</feature>
<keyword evidence="2" id="KW-0472">Membrane</keyword>
<dbReference type="InterPro" id="IPR011050">
    <property type="entry name" value="Pectin_lyase_fold/virulence"/>
</dbReference>
<feature type="transmembrane region" description="Helical" evidence="2">
    <location>
        <begin position="721"/>
        <end position="740"/>
    </location>
</feature>
<keyword evidence="2" id="KW-0812">Transmembrane</keyword>
<feature type="transmembrane region" description="Helical" evidence="2">
    <location>
        <begin position="1123"/>
        <end position="1150"/>
    </location>
</feature>
<organism evidence="3">
    <name type="scientific">Capitella teleta</name>
    <name type="common">Polychaete worm</name>
    <dbReference type="NCBI Taxonomy" id="283909"/>
    <lineage>
        <taxon>Eukaryota</taxon>
        <taxon>Metazoa</taxon>
        <taxon>Spiralia</taxon>
        <taxon>Lophotrochozoa</taxon>
        <taxon>Annelida</taxon>
        <taxon>Polychaeta</taxon>
        <taxon>Sedentaria</taxon>
        <taxon>Scolecida</taxon>
        <taxon>Capitellidae</taxon>
        <taxon>Capitella</taxon>
    </lineage>
</organism>